<organism evidence="6">
    <name type="scientific">Candidatus Enterococcus clewellii</name>
    <dbReference type="NCBI Taxonomy" id="1834193"/>
    <lineage>
        <taxon>Bacteria</taxon>
        <taxon>Bacillati</taxon>
        <taxon>Bacillota</taxon>
        <taxon>Bacilli</taxon>
        <taxon>Lactobacillales</taxon>
        <taxon>Enterococcaceae</taxon>
        <taxon>Enterococcus</taxon>
    </lineage>
</organism>
<dbReference type="EMBL" id="NGMM01000001">
    <property type="protein sequence ID" value="OTP18857.1"/>
    <property type="molecule type" value="Genomic_DNA"/>
</dbReference>
<keyword evidence="8" id="KW-1185">Reference proteome</keyword>
<dbReference type="GO" id="GO:0016887">
    <property type="term" value="F:ATP hydrolysis activity"/>
    <property type="evidence" value="ECO:0007669"/>
    <property type="project" value="InterPro"/>
</dbReference>
<evidence type="ECO:0000313" key="7">
    <source>
        <dbReference type="EMBL" id="WYJ88920.1"/>
    </source>
</evidence>
<dbReference type="Gene3D" id="3.40.50.300">
    <property type="entry name" value="P-loop containing nucleotide triphosphate hydrolases"/>
    <property type="match status" value="1"/>
</dbReference>
<reference evidence="7" key="3">
    <citation type="submission" date="2024-03" db="EMBL/GenBank/DDBJ databases">
        <title>The Genome Sequence of Enterococcus sp. DIV0242b.</title>
        <authorList>
            <consortium name="The Broad Institute Genomics Platform"/>
            <consortium name="The Broad Institute Microbial Omics Core"/>
            <consortium name="The Broad Institute Genomic Center for Infectious Diseases"/>
            <person name="Earl A."/>
            <person name="Manson A."/>
            <person name="Gilmore M."/>
            <person name="Schwartman J."/>
            <person name="Shea T."/>
            <person name="Abouelleil A."/>
            <person name="Cao P."/>
            <person name="Chapman S."/>
            <person name="Cusick C."/>
            <person name="Young S."/>
            <person name="Neafsey D."/>
            <person name="Nusbaum C."/>
            <person name="Birren B."/>
        </authorList>
    </citation>
    <scope>NUCLEOTIDE SEQUENCE</scope>
    <source>
        <strain evidence="7">9E7_DIV0242</strain>
    </source>
</reference>
<dbReference type="OrthoDB" id="9804819at2"/>
<evidence type="ECO:0000256" key="3">
    <source>
        <dbReference type="ARBA" id="ARBA00022741"/>
    </source>
</evidence>
<accession>A0A242KCS0</accession>
<dbReference type="RefSeq" id="WP_086347793.1">
    <property type="nucleotide sequence ID" value="NZ_CP147247.1"/>
</dbReference>
<gene>
    <name evidence="7" type="ORF">A5888_000639</name>
    <name evidence="6" type="ORF">A5888_000671</name>
</gene>
<comment type="similarity">
    <text evidence="1">Belongs to the ABC transporter superfamily.</text>
</comment>
<dbReference type="PANTHER" id="PTHR43335">
    <property type="entry name" value="ABC TRANSPORTER, ATP-BINDING PROTEIN"/>
    <property type="match status" value="1"/>
</dbReference>
<dbReference type="PROSITE" id="PS00211">
    <property type="entry name" value="ABC_TRANSPORTER_1"/>
    <property type="match status" value="1"/>
</dbReference>
<dbReference type="GO" id="GO:0005524">
    <property type="term" value="F:ATP binding"/>
    <property type="evidence" value="ECO:0007669"/>
    <property type="project" value="UniProtKB-KW"/>
</dbReference>
<evidence type="ECO:0000256" key="4">
    <source>
        <dbReference type="ARBA" id="ARBA00022840"/>
    </source>
</evidence>
<sequence length="304" mass="33665">MDYVLQTHQLFKEYGTFKVLTGVSMNVPKGAIYGFVGKNGAGKTTLIRLICGLQQASSGTYTLYGKKSTEDEVFKARRRIGAVVETPSIYLDLTAEENLKQQYLILGLPSFEGLLDILKLVGLENTGKKKAKDFSLGMRQRLGIAIALVGDPDFLILDEPVNGLDPGGIIEIRELILTLNQKQQITVLISSHMLNELSKLATHYGFIHEGKIVKEMDAAELQAVSRKCVRIEVNDTMLLARVLDEMHIDYKILSTVQADIYAKVNVSQLAAALEKLNGEIITMSERDENLESYYMNLIGGGSYV</sequence>
<feature type="domain" description="ABC transporter" evidence="5">
    <location>
        <begin position="5"/>
        <end position="234"/>
    </location>
</feature>
<evidence type="ECO:0000256" key="1">
    <source>
        <dbReference type="ARBA" id="ARBA00005417"/>
    </source>
</evidence>
<evidence type="ECO:0000313" key="6">
    <source>
        <dbReference type="EMBL" id="OTP18857.1"/>
    </source>
</evidence>
<keyword evidence="3" id="KW-0547">Nucleotide-binding</keyword>
<dbReference type="AlphaFoldDB" id="A0A242KCS0"/>
<dbReference type="SMART" id="SM00382">
    <property type="entry name" value="AAA"/>
    <property type="match status" value="1"/>
</dbReference>
<keyword evidence="4 7" id="KW-0067">ATP-binding</keyword>
<dbReference type="PANTHER" id="PTHR43335:SF8">
    <property type="entry name" value="ABC TRANSPORTER, ATP-BINDING PROTEIN"/>
    <property type="match status" value="1"/>
</dbReference>
<evidence type="ECO:0000313" key="8">
    <source>
        <dbReference type="Proteomes" id="UP000195141"/>
    </source>
</evidence>
<dbReference type="PROSITE" id="PS50893">
    <property type="entry name" value="ABC_TRANSPORTER_2"/>
    <property type="match status" value="1"/>
</dbReference>
<evidence type="ECO:0000256" key="2">
    <source>
        <dbReference type="ARBA" id="ARBA00022448"/>
    </source>
</evidence>
<keyword evidence="2" id="KW-0813">Transport</keyword>
<reference evidence="7" key="2">
    <citation type="submission" date="2017-05" db="EMBL/GenBank/DDBJ databases">
        <authorList>
            <consortium name="The Broad Institute Genomics Platform"/>
            <consortium name="The Broad Institute Genomic Center for Infectious Diseases"/>
            <person name="Earl A."/>
            <person name="Manson A."/>
            <person name="Schwartman J."/>
            <person name="Gilmore M."/>
            <person name="Abouelleil A."/>
            <person name="Cao P."/>
            <person name="Chapman S."/>
            <person name="Cusick C."/>
            <person name="Shea T."/>
            <person name="Young S."/>
            <person name="Neafsey D."/>
            <person name="Nusbaum C."/>
            <person name="Birren B."/>
        </authorList>
    </citation>
    <scope>NUCLEOTIDE SEQUENCE</scope>
    <source>
        <strain evidence="7">9E7_DIV0242</strain>
    </source>
</reference>
<reference evidence="6" key="1">
    <citation type="submission" date="2017-05" db="EMBL/GenBank/DDBJ databases">
        <title>The Genome Sequence of Enterococcus sp. 9E7_DIV0242.</title>
        <authorList>
            <consortium name="The Broad Institute Genomics Platform"/>
            <consortium name="The Broad Institute Genomic Center for Infectious Diseases"/>
            <person name="Earl A."/>
            <person name="Manson A."/>
            <person name="Schwartman J."/>
            <person name="Gilmore M."/>
            <person name="Abouelleil A."/>
            <person name="Cao P."/>
            <person name="Chapman S."/>
            <person name="Cusick C."/>
            <person name="Shea T."/>
            <person name="Young S."/>
            <person name="Neafsey D."/>
            <person name="Nusbaum C."/>
            <person name="Birren B."/>
        </authorList>
    </citation>
    <scope>NUCLEOTIDE SEQUENCE [LARGE SCALE GENOMIC DNA]</scope>
    <source>
        <strain evidence="6">9E7_DIV0242</strain>
    </source>
</reference>
<dbReference type="InterPro" id="IPR003439">
    <property type="entry name" value="ABC_transporter-like_ATP-bd"/>
</dbReference>
<name>A0A242KCS0_9ENTE</name>
<evidence type="ECO:0000259" key="5">
    <source>
        <dbReference type="PROSITE" id="PS50893"/>
    </source>
</evidence>
<dbReference type="InterPro" id="IPR027417">
    <property type="entry name" value="P-loop_NTPase"/>
</dbReference>
<protein>
    <submittedName>
        <fullName evidence="7">ABC-2 type transport system ATP-binding protein</fullName>
    </submittedName>
</protein>
<dbReference type="Pfam" id="PF00005">
    <property type="entry name" value="ABC_tran"/>
    <property type="match status" value="1"/>
</dbReference>
<dbReference type="SUPFAM" id="SSF52540">
    <property type="entry name" value="P-loop containing nucleoside triphosphate hydrolases"/>
    <property type="match status" value="1"/>
</dbReference>
<dbReference type="EMBL" id="CP147247">
    <property type="protein sequence ID" value="WYJ88920.1"/>
    <property type="molecule type" value="Genomic_DNA"/>
</dbReference>
<dbReference type="InterPro" id="IPR003593">
    <property type="entry name" value="AAA+_ATPase"/>
</dbReference>
<dbReference type="Proteomes" id="UP000195141">
    <property type="component" value="Chromosome"/>
</dbReference>
<dbReference type="InterPro" id="IPR017871">
    <property type="entry name" value="ABC_transporter-like_CS"/>
</dbReference>
<proteinExistence type="inferred from homology"/>